<protein>
    <submittedName>
        <fullName evidence="2">Uncharacterized protein</fullName>
    </submittedName>
</protein>
<dbReference type="EMBL" id="NBII01000003">
    <property type="protein sequence ID" value="PAV21395.1"/>
    <property type="molecule type" value="Genomic_DNA"/>
</dbReference>
<proteinExistence type="predicted"/>
<reference evidence="2 3" key="1">
    <citation type="journal article" date="2017" name="Mol. Ecol.">
        <title>Comparative and population genomic landscape of Phellinus noxius: A hypervariable fungus causing root rot in trees.</title>
        <authorList>
            <person name="Chung C.L."/>
            <person name="Lee T.J."/>
            <person name="Akiba M."/>
            <person name="Lee H.H."/>
            <person name="Kuo T.H."/>
            <person name="Liu D."/>
            <person name="Ke H.M."/>
            <person name="Yokoi T."/>
            <person name="Roa M.B."/>
            <person name="Lu M.J."/>
            <person name="Chang Y.Y."/>
            <person name="Ann P.J."/>
            <person name="Tsai J.N."/>
            <person name="Chen C.Y."/>
            <person name="Tzean S.S."/>
            <person name="Ota Y."/>
            <person name="Hattori T."/>
            <person name="Sahashi N."/>
            <person name="Liou R.F."/>
            <person name="Kikuchi T."/>
            <person name="Tsai I.J."/>
        </authorList>
    </citation>
    <scope>NUCLEOTIDE SEQUENCE [LARGE SCALE GENOMIC DNA]</scope>
    <source>
        <strain evidence="2 3">FFPRI411160</strain>
    </source>
</reference>
<gene>
    <name evidence="2" type="ORF">PNOK_0402200</name>
</gene>
<name>A0A286UPJ8_9AGAM</name>
<keyword evidence="3" id="KW-1185">Reference proteome</keyword>
<dbReference type="OrthoDB" id="3191568at2759"/>
<dbReference type="Proteomes" id="UP000217199">
    <property type="component" value="Unassembled WGS sequence"/>
</dbReference>
<organism evidence="2 3">
    <name type="scientific">Pyrrhoderma noxium</name>
    <dbReference type="NCBI Taxonomy" id="2282107"/>
    <lineage>
        <taxon>Eukaryota</taxon>
        <taxon>Fungi</taxon>
        <taxon>Dikarya</taxon>
        <taxon>Basidiomycota</taxon>
        <taxon>Agaricomycotina</taxon>
        <taxon>Agaricomycetes</taxon>
        <taxon>Hymenochaetales</taxon>
        <taxon>Hymenochaetaceae</taxon>
        <taxon>Pyrrhoderma</taxon>
    </lineage>
</organism>
<evidence type="ECO:0000313" key="2">
    <source>
        <dbReference type="EMBL" id="PAV21395.1"/>
    </source>
</evidence>
<sequence length="214" mass="23642">MSTLRSNPFAQGGWDPEASWPNDGSFVPGTPQSSSWFPAQTAYGVLPVAATPGILPPGLIGDPFTFRFLAQGTQKCLAVVGPNSRAFYRVETNGSQSHIRSIHGIVATISWDGHVPLVEIYDRRLEKAEFLKERTCKGRTDKYIAIRDDNYAWTYDNKGFYLHPPNNIDNILGFCYYINGVEIKIVPSGLTNEVLAYLVIAVILMQGKPFVGLS</sequence>
<evidence type="ECO:0000313" key="3">
    <source>
        <dbReference type="Proteomes" id="UP000217199"/>
    </source>
</evidence>
<dbReference type="AlphaFoldDB" id="A0A286UPJ8"/>
<accession>A0A286UPJ8</accession>
<evidence type="ECO:0000256" key="1">
    <source>
        <dbReference type="SAM" id="MobiDB-lite"/>
    </source>
</evidence>
<dbReference type="InParanoid" id="A0A286UPJ8"/>
<comment type="caution">
    <text evidence="2">The sequence shown here is derived from an EMBL/GenBank/DDBJ whole genome shotgun (WGS) entry which is preliminary data.</text>
</comment>
<feature type="region of interest" description="Disordered" evidence="1">
    <location>
        <begin position="1"/>
        <end position="25"/>
    </location>
</feature>